<geneLocation type="plasmid" evidence="2">
    <name>pArsFIN15</name>
</geneLocation>
<geneLocation type="plasmid" evidence="3 5">
    <name>paNv_CAN16</name>
</geneLocation>
<proteinExistence type="predicted"/>
<evidence type="ECO:0000313" key="3">
    <source>
        <dbReference type="EMBL" id="WGM09199.1"/>
    </source>
</evidence>
<dbReference type="GeneID" id="39751586"/>
<gene>
    <name evidence="2" type="ORF">ArsFIN_56220</name>
    <name evidence="3" type="ORF">QE258_28050</name>
</gene>
<dbReference type="InterPro" id="IPR057872">
    <property type="entry name" value="Derepression"/>
</dbReference>
<name>A0A4P7L336_9GAMM</name>
<dbReference type="EMBL" id="CP038627">
    <property type="protein sequence ID" value="QBY47011.1"/>
    <property type="molecule type" value="Genomic_DNA"/>
</dbReference>
<dbReference type="Pfam" id="PF25738">
    <property type="entry name" value="Derepression"/>
    <property type="match status" value="1"/>
</dbReference>
<dbReference type="EMBL" id="CP123539">
    <property type="protein sequence ID" value="WGM09199.1"/>
    <property type="molecule type" value="Genomic_DNA"/>
</dbReference>
<accession>A0A4P7L336</accession>
<reference evidence="2 4" key="1">
    <citation type="submission" date="2019-03" db="EMBL/GenBank/DDBJ databases">
        <title>Long-read sequencing reveals hyperdense prophage content in a complex bacterial symbiont genome.</title>
        <authorList>
            <person name="Frost C.L."/>
            <person name="Siozios S."/>
            <person name="Nadal-Jimenez P."/>
            <person name="Brockhurst M.A."/>
            <person name="King K.C."/>
            <person name="Darby A.C."/>
            <person name="Hurst G.D.D."/>
        </authorList>
    </citation>
    <scope>NUCLEOTIDE SEQUENCE [LARGE SCALE GENOMIC DNA]</scope>
    <source>
        <strain evidence="2 4">FIN</strain>
        <plasmid evidence="4">parsfin15</plasmid>
        <plasmid evidence="2">pArsFIN15</plasmid>
    </source>
</reference>
<dbReference type="AlphaFoldDB" id="A0A4P7L336"/>
<evidence type="ECO:0000313" key="2">
    <source>
        <dbReference type="EMBL" id="QBY47011.1"/>
    </source>
</evidence>
<dbReference type="Proteomes" id="UP000295134">
    <property type="component" value="Plasmid pArsFIN15"/>
</dbReference>
<dbReference type="KEGG" id="ans:ArsFIN_56220"/>
<sequence length="94" mass="10897">MKAIEISEGKSLPKENQKNSKKPEMSIDSYRKLIRAQNVAFHMHRHMNTYGLTDEPMPFLPDIFSYVSEDVSDILQEVENLGLVDHFTENTENK</sequence>
<keyword evidence="2" id="KW-0614">Plasmid</keyword>
<protein>
    <submittedName>
        <fullName evidence="2">Uncharacterized protein</fullName>
    </submittedName>
</protein>
<reference evidence="3" key="2">
    <citation type="submission" date="2023-04" db="EMBL/GenBank/DDBJ databases">
        <title>Genome dynamics across the evolutionary transition to endosymbiosis.</title>
        <authorList>
            <person name="Siozios S."/>
            <person name="Nadal-Jimenez P."/>
            <person name="Azagi T."/>
            <person name="Sprong H."/>
            <person name="Frost C.L."/>
            <person name="Parratt S.R."/>
            <person name="Taylor G."/>
            <person name="Brettell L."/>
            <person name="Lew K.C."/>
            <person name="Croft L."/>
            <person name="King K.C."/>
            <person name="Brockhurst M.A."/>
            <person name="Hypsa V."/>
            <person name="Novakova E."/>
            <person name="Darby A.C."/>
            <person name="Hurst G.D.D."/>
        </authorList>
    </citation>
    <scope>NUCLEOTIDE SEQUENCE</scope>
    <source>
        <strain evidence="3">ANv_CAN</strain>
        <plasmid evidence="3">paNv_CAN16</plasmid>
    </source>
</reference>
<keyword evidence="5" id="KW-1185">Reference proteome</keyword>
<evidence type="ECO:0000313" key="5">
    <source>
        <dbReference type="Proteomes" id="UP001177592"/>
    </source>
</evidence>
<evidence type="ECO:0000313" key="4">
    <source>
        <dbReference type="Proteomes" id="UP000295134"/>
    </source>
</evidence>
<dbReference type="RefSeq" id="WP_135679348.1">
    <property type="nucleotide sequence ID" value="NZ_CP038627.1"/>
</dbReference>
<dbReference type="Proteomes" id="UP001177592">
    <property type="component" value="Plasmid paNv_CAN16"/>
</dbReference>
<evidence type="ECO:0000256" key="1">
    <source>
        <dbReference type="SAM" id="MobiDB-lite"/>
    </source>
</evidence>
<organism evidence="2 4">
    <name type="scientific">Arsenophonus nasoniae</name>
    <name type="common">son-killer infecting Nasonia vitripennis</name>
    <dbReference type="NCBI Taxonomy" id="638"/>
    <lineage>
        <taxon>Bacteria</taxon>
        <taxon>Pseudomonadati</taxon>
        <taxon>Pseudomonadota</taxon>
        <taxon>Gammaproteobacteria</taxon>
        <taxon>Enterobacterales</taxon>
        <taxon>Morganellaceae</taxon>
        <taxon>Arsenophonus</taxon>
    </lineage>
</organism>
<feature type="region of interest" description="Disordered" evidence="1">
    <location>
        <begin position="1"/>
        <end position="26"/>
    </location>
</feature>
<geneLocation type="plasmid" evidence="4">
    <name>parsfin15</name>
</geneLocation>